<sequence length="246" mass="27045">MFYKTGENNHGLPHDPFKVATLFLDQTTIPRAIGWISTTAADGTHNLAPYSQFTNVSFDPPTVIFSAHELVGIGRKDTVNNIEETGVFCWQLATYTLREAVNMSAEAVGPSVDEFDRAKLEKTWSQSLATPVPMVAASPVRFECEYLQTIRLPGSPPMGTVDLIIGRVVGVYIDDSVLTNGRIDVRKAMPIARLGYYEYAVVKDSFDMIIPGEERTLVGLAGERSQSQPNKESIEKNDGKETAELG</sequence>
<dbReference type="EMBL" id="JANJQO010000043">
    <property type="protein sequence ID" value="KAJ2983105.1"/>
    <property type="molecule type" value="Genomic_DNA"/>
</dbReference>
<comment type="caution">
    <text evidence="1">The sequence shown here is derived from an EMBL/GenBank/DDBJ whole genome shotgun (WGS) entry which is preliminary data.</text>
</comment>
<evidence type="ECO:0000313" key="2">
    <source>
        <dbReference type="Proteomes" id="UP001143910"/>
    </source>
</evidence>
<keyword evidence="2" id="KW-1185">Reference proteome</keyword>
<reference evidence="1" key="1">
    <citation type="submission" date="2022-08" db="EMBL/GenBank/DDBJ databases">
        <title>Genome Sequence of Lecanicillium fungicola.</title>
        <authorList>
            <person name="Buettner E."/>
        </authorList>
    </citation>
    <scope>NUCLEOTIDE SEQUENCE</scope>
    <source>
        <strain evidence="1">Babe33</strain>
    </source>
</reference>
<organism evidence="1 2">
    <name type="scientific">Zarea fungicola</name>
    <dbReference type="NCBI Taxonomy" id="93591"/>
    <lineage>
        <taxon>Eukaryota</taxon>
        <taxon>Fungi</taxon>
        <taxon>Dikarya</taxon>
        <taxon>Ascomycota</taxon>
        <taxon>Pezizomycotina</taxon>
        <taxon>Sordariomycetes</taxon>
        <taxon>Hypocreomycetidae</taxon>
        <taxon>Hypocreales</taxon>
        <taxon>Cordycipitaceae</taxon>
        <taxon>Zarea</taxon>
    </lineage>
</organism>
<dbReference type="Proteomes" id="UP001143910">
    <property type="component" value="Unassembled WGS sequence"/>
</dbReference>
<protein>
    <submittedName>
        <fullName evidence="1">Uncharacterized protein</fullName>
    </submittedName>
</protein>
<name>A0ACC1NUU7_9HYPO</name>
<evidence type="ECO:0000313" key="1">
    <source>
        <dbReference type="EMBL" id="KAJ2983105.1"/>
    </source>
</evidence>
<accession>A0ACC1NUU7</accession>
<gene>
    <name evidence="1" type="ORF">NQ176_g929</name>
</gene>
<proteinExistence type="predicted"/>